<sequence length="118" mass="12981">MTALAAEPLVVQQTNLMRHLAQVLKQHEIGGSFRLMFVPSGLEISDDEVLVQDVNAQERVVEIRPRKLTDLSLGEVLHATQVIDPSDESLIAHADNSSGWDCKSYTRPDGSTGHLYAT</sequence>
<protein>
    <submittedName>
        <fullName evidence="1">Uncharacterized protein</fullName>
    </submittedName>
</protein>
<keyword evidence="2" id="KW-1185">Reference proteome</keyword>
<dbReference type="RefSeq" id="WP_143059757.1">
    <property type="nucleotide sequence ID" value="NZ_FNST01000002.1"/>
</dbReference>
<reference evidence="2" key="1">
    <citation type="submission" date="2016-10" db="EMBL/GenBank/DDBJ databases">
        <authorList>
            <person name="Varghese N."/>
            <person name="Submissions S."/>
        </authorList>
    </citation>
    <scope>NUCLEOTIDE SEQUENCE [LARGE SCALE GENOMIC DNA]</scope>
    <source>
        <strain evidence="2">DSM 40318</strain>
    </source>
</reference>
<accession>A0A1H4KT04</accession>
<dbReference type="AlphaFoldDB" id="A0A1H4KT04"/>
<evidence type="ECO:0000313" key="1">
    <source>
        <dbReference type="EMBL" id="SEB61245.1"/>
    </source>
</evidence>
<organism evidence="1 2">
    <name type="scientific">Streptomyces melanosporofaciens</name>
    <dbReference type="NCBI Taxonomy" id="67327"/>
    <lineage>
        <taxon>Bacteria</taxon>
        <taxon>Bacillati</taxon>
        <taxon>Actinomycetota</taxon>
        <taxon>Actinomycetes</taxon>
        <taxon>Kitasatosporales</taxon>
        <taxon>Streptomycetaceae</taxon>
        <taxon>Streptomyces</taxon>
        <taxon>Streptomyces violaceusniger group</taxon>
    </lineage>
</organism>
<dbReference type="Proteomes" id="UP000198609">
    <property type="component" value="Unassembled WGS sequence"/>
</dbReference>
<proteinExistence type="predicted"/>
<name>A0A1H4KT04_STRMJ</name>
<dbReference type="EMBL" id="FNST01000002">
    <property type="protein sequence ID" value="SEB61245.1"/>
    <property type="molecule type" value="Genomic_DNA"/>
</dbReference>
<evidence type="ECO:0000313" key="2">
    <source>
        <dbReference type="Proteomes" id="UP000198609"/>
    </source>
</evidence>
<gene>
    <name evidence="1" type="ORF">SAMN04490356_0930</name>
</gene>